<name>A0ABP8TJ66_9ACTN</name>
<dbReference type="Proteomes" id="UP001500212">
    <property type="component" value="Unassembled WGS sequence"/>
</dbReference>
<reference evidence="2" key="1">
    <citation type="journal article" date="2019" name="Int. J. Syst. Evol. Microbiol.">
        <title>The Global Catalogue of Microorganisms (GCM) 10K type strain sequencing project: providing services to taxonomists for standard genome sequencing and annotation.</title>
        <authorList>
            <consortium name="The Broad Institute Genomics Platform"/>
            <consortium name="The Broad Institute Genome Sequencing Center for Infectious Disease"/>
            <person name="Wu L."/>
            <person name="Ma J."/>
        </authorList>
    </citation>
    <scope>NUCLEOTIDE SEQUENCE [LARGE SCALE GENOMIC DNA]</scope>
    <source>
        <strain evidence="2">JCM 17938</strain>
    </source>
</reference>
<accession>A0ABP8TJ66</accession>
<dbReference type="EMBL" id="BAABHJ010000008">
    <property type="protein sequence ID" value="GAA4609622.1"/>
    <property type="molecule type" value="Genomic_DNA"/>
</dbReference>
<evidence type="ECO:0000313" key="2">
    <source>
        <dbReference type="Proteomes" id="UP001500212"/>
    </source>
</evidence>
<gene>
    <name evidence="1" type="ORF">GCM10023195_38990</name>
</gene>
<proteinExistence type="predicted"/>
<keyword evidence="2" id="KW-1185">Reference proteome</keyword>
<protein>
    <recommendedName>
        <fullName evidence="3">Transcriptional regulator, AbiEi antitoxin, Type IV TA system</fullName>
    </recommendedName>
</protein>
<evidence type="ECO:0008006" key="3">
    <source>
        <dbReference type="Google" id="ProtNLM"/>
    </source>
</evidence>
<sequence>MRSVAACAQTAPQGFRCPFADGQAGGVLEEVLVRQHGVVARWQALACGMSEAALRARVGSGRWQRIFTGVYAAFSGPLSREAVLWAVVLRAGPGATLSHRTAAELEGLVDDVRGPIHVTVHRDRTVIPVEGVRLHYSSRVDDARHPARLPPRTTVEETVLDLAVSAPDLDEAMAWPARACQRRRTTPERLLRALGKRKRVRWRAELTAALADVDEGATTPLEIRFVRDVERAHGLPPSARQVRSLRGGRVTYEDVRAEAYGVVIELDGRAAHPFAERHRDMRRDNAAVRAGRAPLRYGWADVSERPCLVAAEIADVYRRQGWTGTPHPCGAGCLLTAAA</sequence>
<comment type="caution">
    <text evidence="1">The sequence shown here is derived from an EMBL/GenBank/DDBJ whole genome shotgun (WGS) entry which is preliminary data.</text>
</comment>
<evidence type="ECO:0000313" key="1">
    <source>
        <dbReference type="EMBL" id="GAA4609622.1"/>
    </source>
</evidence>
<organism evidence="1 2">
    <name type="scientific">Actinoallomurus liliacearum</name>
    <dbReference type="NCBI Taxonomy" id="1080073"/>
    <lineage>
        <taxon>Bacteria</taxon>
        <taxon>Bacillati</taxon>
        <taxon>Actinomycetota</taxon>
        <taxon>Actinomycetes</taxon>
        <taxon>Streptosporangiales</taxon>
        <taxon>Thermomonosporaceae</taxon>
        <taxon>Actinoallomurus</taxon>
    </lineage>
</organism>